<proteinExistence type="predicted"/>
<keyword evidence="2" id="KW-1185">Reference proteome</keyword>
<accession>A0A9Q3V003</accession>
<organism evidence="1 2">
    <name type="scientific">Chryseobacterium turcicum</name>
    <dbReference type="NCBI Taxonomy" id="2898076"/>
    <lineage>
        <taxon>Bacteria</taxon>
        <taxon>Pseudomonadati</taxon>
        <taxon>Bacteroidota</taxon>
        <taxon>Flavobacteriia</taxon>
        <taxon>Flavobacteriales</taxon>
        <taxon>Weeksellaceae</taxon>
        <taxon>Chryseobacterium group</taxon>
        <taxon>Chryseobacterium</taxon>
    </lineage>
</organism>
<reference evidence="1" key="1">
    <citation type="submission" date="2021-11" db="EMBL/GenBank/DDBJ databases">
        <title>Description of novel Chryseobacterium species.</title>
        <authorList>
            <person name="Saticioglu I.B."/>
            <person name="Ay H."/>
            <person name="Altun S."/>
            <person name="Duman M."/>
        </authorList>
    </citation>
    <scope>NUCLEOTIDE SEQUENCE</scope>
    <source>
        <strain evidence="1">C-17</strain>
    </source>
</reference>
<dbReference type="RefSeq" id="WP_230667719.1">
    <property type="nucleotide sequence ID" value="NZ_JAJNAY010000001.1"/>
</dbReference>
<evidence type="ECO:0000313" key="1">
    <source>
        <dbReference type="EMBL" id="MCD1116349.1"/>
    </source>
</evidence>
<evidence type="ECO:0008006" key="3">
    <source>
        <dbReference type="Google" id="ProtNLM"/>
    </source>
</evidence>
<dbReference type="Proteomes" id="UP001108025">
    <property type="component" value="Unassembled WGS sequence"/>
</dbReference>
<protein>
    <recommendedName>
        <fullName evidence="3">Peptidase S74 domain-containing protein</fullName>
    </recommendedName>
</protein>
<dbReference type="AlphaFoldDB" id="A0A9Q3V003"/>
<evidence type="ECO:0000313" key="2">
    <source>
        <dbReference type="Proteomes" id="UP001108025"/>
    </source>
</evidence>
<sequence length="335" mass="37319">MAKRTKSELKNYFQAGKRPTENQFGDLLDSYIHLDVSDLAYGEGGTNTINREDAGGSGEGLRSGFYQTSNPINYPAGATSWWHLLDVRHSNINNNYAMQVAGSFFDQDLWYRKTSNDATQAWRKIIAAEPNGNVGIGIENPQTKLDVNGFVTSRITDSAINSSNTSGFIVNQLGINVLEMSYTRDGQGVGVIKTPLNNHIVIGTNNTERIRVHGSTGNVGIGTQNPDQKLTVKGKIHAEDLILDMNVPADYVFQKYYDNYSSIREDYSMMTLNELEAFIKENKHLPEIPSGDKMTQDGLALGDFQMKLLQKIEELTLYAISQNNEIKQLKSHINI</sequence>
<dbReference type="EMBL" id="JAJNAY010000001">
    <property type="protein sequence ID" value="MCD1116349.1"/>
    <property type="molecule type" value="Genomic_DNA"/>
</dbReference>
<gene>
    <name evidence="1" type="ORF">LO744_05695</name>
</gene>
<name>A0A9Q3V003_9FLAO</name>
<comment type="caution">
    <text evidence="1">The sequence shown here is derived from an EMBL/GenBank/DDBJ whole genome shotgun (WGS) entry which is preliminary data.</text>
</comment>